<evidence type="ECO:0000313" key="2">
    <source>
        <dbReference type="EMBL" id="PIW15646.1"/>
    </source>
</evidence>
<name>A0A2M7G1Y3_9BACT</name>
<accession>A0A2M7G1Y3</accession>
<protein>
    <recommendedName>
        <fullName evidence="1">Glutaredoxin domain-containing protein</fullName>
    </recommendedName>
</protein>
<dbReference type="InterPro" id="IPR002109">
    <property type="entry name" value="Glutaredoxin"/>
</dbReference>
<dbReference type="PROSITE" id="PS51354">
    <property type="entry name" value="GLUTAREDOXIN_2"/>
    <property type="match status" value="1"/>
</dbReference>
<sequence>MQLLAQSPDFAKIAAQASAQLRELVHAAAGVGEPKLEKVKLYSTKSCPYCRMEKSWLEGQKIEFEEVYVDLDQAEAERLVRNTGQLGVPVTEFVYNEGEAEYVVGFDRARLQDLLKLETPVAV</sequence>
<evidence type="ECO:0000313" key="3">
    <source>
        <dbReference type="Proteomes" id="UP000231019"/>
    </source>
</evidence>
<reference evidence="2 3" key="1">
    <citation type="submission" date="2017-09" db="EMBL/GenBank/DDBJ databases">
        <title>Depth-based differentiation of microbial function through sediment-hosted aquifers and enrichment of novel symbionts in the deep terrestrial subsurface.</title>
        <authorList>
            <person name="Probst A.J."/>
            <person name="Ladd B."/>
            <person name="Jarett J.K."/>
            <person name="Geller-Mcgrath D.E."/>
            <person name="Sieber C.M."/>
            <person name="Emerson J.B."/>
            <person name="Anantharaman K."/>
            <person name="Thomas B.C."/>
            <person name="Malmstrom R."/>
            <person name="Stieglmeier M."/>
            <person name="Klingl A."/>
            <person name="Woyke T."/>
            <person name="Ryan C.M."/>
            <person name="Banfield J.F."/>
        </authorList>
    </citation>
    <scope>NUCLEOTIDE SEQUENCE [LARGE SCALE GENOMIC DNA]</scope>
    <source>
        <strain evidence="2">CG17_big_fil_post_rev_8_21_14_2_50_48_46</strain>
    </source>
</reference>
<proteinExistence type="predicted"/>
<dbReference type="EMBL" id="PFFQ01000049">
    <property type="protein sequence ID" value="PIW15646.1"/>
    <property type="molecule type" value="Genomic_DNA"/>
</dbReference>
<gene>
    <name evidence="2" type="ORF">COW36_16535</name>
</gene>
<dbReference type="AlphaFoldDB" id="A0A2M7G1Y3"/>
<feature type="domain" description="Glutaredoxin" evidence="1">
    <location>
        <begin position="39"/>
        <end position="90"/>
    </location>
</feature>
<dbReference type="Gene3D" id="3.40.30.10">
    <property type="entry name" value="Glutaredoxin"/>
    <property type="match status" value="1"/>
</dbReference>
<dbReference type="SUPFAM" id="SSF52833">
    <property type="entry name" value="Thioredoxin-like"/>
    <property type="match status" value="1"/>
</dbReference>
<comment type="caution">
    <text evidence="2">The sequence shown here is derived from an EMBL/GenBank/DDBJ whole genome shotgun (WGS) entry which is preliminary data.</text>
</comment>
<organism evidence="2 3">
    <name type="scientific">bacterium (Candidatus Blackallbacteria) CG17_big_fil_post_rev_8_21_14_2_50_48_46</name>
    <dbReference type="NCBI Taxonomy" id="2014261"/>
    <lineage>
        <taxon>Bacteria</taxon>
        <taxon>Candidatus Blackallbacteria</taxon>
    </lineage>
</organism>
<dbReference type="Pfam" id="PF00462">
    <property type="entry name" value="Glutaredoxin"/>
    <property type="match status" value="1"/>
</dbReference>
<dbReference type="InterPro" id="IPR036249">
    <property type="entry name" value="Thioredoxin-like_sf"/>
</dbReference>
<evidence type="ECO:0000259" key="1">
    <source>
        <dbReference type="Pfam" id="PF00462"/>
    </source>
</evidence>
<dbReference type="Proteomes" id="UP000231019">
    <property type="component" value="Unassembled WGS sequence"/>
</dbReference>
<dbReference type="CDD" id="cd02976">
    <property type="entry name" value="NrdH"/>
    <property type="match status" value="1"/>
</dbReference>